<organism evidence="5 6">
    <name type="scientific">Streptomyces nanshensis</name>
    <dbReference type="NCBI Taxonomy" id="518642"/>
    <lineage>
        <taxon>Bacteria</taxon>
        <taxon>Bacillati</taxon>
        <taxon>Actinomycetota</taxon>
        <taxon>Actinomycetes</taxon>
        <taxon>Kitasatosporales</taxon>
        <taxon>Streptomycetaceae</taxon>
        <taxon>Streptomyces</taxon>
    </lineage>
</organism>
<dbReference type="SUPFAM" id="SSF51735">
    <property type="entry name" value="NAD(P)-binding Rossmann-fold domains"/>
    <property type="match status" value="1"/>
</dbReference>
<keyword evidence="6" id="KW-1185">Reference proteome</keyword>
<feature type="compositionally biased region" description="Basic and acidic residues" evidence="3">
    <location>
        <begin position="323"/>
        <end position="334"/>
    </location>
</feature>
<dbReference type="Proteomes" id="UP000176005">
    <property type="component" value="Unassembled WGS sequence"/>
</dbReference>
<dbReference type="InterPro" id="IPR050812">
    <property type="entry name" value="Preph/Arog_dehydrog"/>
</dbReference>
<proteinExistence type="inferred from homology"/>
<dbReference type="Pfam" id="PF20463">
    <property type="entry name" value="PDH_C"/>
    <property type="match status" value="1"/>
</dbReference>
<dbReference type="InterPro" id="IPR036291">
    <property type="entry name" value="NAD(P)-bd_dom_sf"/>
</dbReference>
<dbReference type="GO" id="GO:0070403">
    <property type="term" value="F:NAD+ binding"/>
    <property type="evidence" value="ECO:0007669"/>
    <property type="project" value="TreeGrafter"/>
</dbReference>
<evidence type="ECO:0000256" key="2">
    <source>
        <dbReference type="ARBA" id="ARBA00023002"/>
    </source>
</evidence>
<evidence type="ECO:0000256" key="1">
    <source>
        <dbReference type="ARBA" id="ARBA00007964"/>
    </source>
</evidence>
<dbReference type="InterPro" id="IPR046825">
    <property type="entry name" value="PDH_C"/>
</dbReference>
<dbReference type="Gene3D" id="3.40.50.720">
    <property type="entry name" value="NAD(P)-binding Rossmann-like Domain"/>
    <property type="match status" value="1"/>
</dbReference>
<evidence type="ECO:0000256" key="3">
    <source>
        <dbReference type="SAM" id="MobiDB-lite"/>
    </source>
</evidence>
<reference evidence="5 6" key="1">
    <citation type="journal article" date="2016" name="Front. Microbiol.">
        <title>Comparative Genomics Analysis of Streptomyces Species Reveals Their Adaptation to the Marine Environment and Their Diversity at the Genomic Level.</title>
        <authorList>
            <person name="Tian X."/>
            <person name="Zhang Z."/>
            <person name="Yang T."/>
            <person name="Chen M."/>
            <person name="Li J."/>
            <person name="Chen F."/>
            <person name="Yang J."/>
            <person name="Li W."/>
            <person name="Zhang B."/>
            <person name="Zhang Z."/>
            <person name="Wu J."/>
            <person name="Zhang C."/>
            <person name="Long L."/>
            <person name="Xiao J."/>
        </authorList>
    </citation>
    <scope>NUCLEOTIDE SEQUENCE [LARGE SCALE GENOMIC DNA]</scope>
    <source>
        <strain evidence="5 6">SCSIO 10429</strain>
    </source>
</reference>
<dbReference type="GO" id="GO:0004665">
    <property type="term" value="F:prephenate dehydrogenase (NADP+) activity"/>
    <property type="evidence" value="ECO:0007669"/>
    <property type="project" value="InterPro"/>
</dbReference>
<comment type="caution">
    <text evidence="5">The sequence shown here is derived from an EMBL/GenBank/DDBJ whole genome shotgun (WGS) entry which is preliminary data.</text>
</comment>
<evidence type="ECO:0000313" key="6">
    <source>
        <dbReference type="Proteomes" id="UP000176005"/>
    </source>
</evidence>
<feature type="domain" description="Prephenate/arogenate dehydrogenase" evidence="4">
    <location>
        <begin position="9"/>
        <end position="303"/>
    </location>
</feature>
<keyword evidence="2" id="KW-0560">Oxidoreductase</keyword>
<dbReference type="PANTHER" id="PTHR21363:SF0">
    <property type="entry name" value="PREPHENATE DEHYDROGENASE [NADP(+)]"/>
    <property type="match status" value="1"/>
</dbReference>
<dbReference type="InterPro" id="IPR003099">
    <property type="entry name" value="Prephen_DH"/>
</dbReference>
<dbReference type="PANTHER" id="PTHR21363">
    <property type="entry name" value="PREPHENATE DEHYDROGENASE"/>
    <property type="match status" value="1"/>
</dbReference>
<accession>A0A1E7L4Y4</accession>
<dbReference type="PROSITE" id="PS51176">
    <property type="entry name" value="PDH_ADH"/>
    <property type="match status" value="1"/>
</dbReference>
<gene>
    <name evidence="5" type="ORF">AN218_13845</name>
</gene>
<dbReference type="InterPro" id="IPR008927">
    <property type="entry name" value="6-PGluconate_DH-like_C_sf"/>
</dbReference>
<dbReference type="GO" id="GO:0006571">
    <property type="term" value="P:tyrosine biosynthetic process"/>
    <property type="evidence" value="ECO:0007669"/>
    <property type="project" value="InterPro"/>
</dbReference>
<dbReference type="SUPFAM" id="SSF48179">
    <property type="entry name" value="6-phosphogluconate dehydrogenase C-terminal domain-like"/>
    <property type="match status" value="1"/>
</dbReference>
<sequence length="334" mass="34626">MSAEPGGPRRVVVLGAAGVVGRWYRERLLRATDEVTTADLDGDVDHCEDVRAPGPALRKAVAAADAVVLALPEEAAADCLPWLAGSAARDAVVVTTCSVQRPVFERAAAEAVPQQVLGVNPMFSPVLPSEGRPVVLVAPDADADADADGHGSTGAGVGVRAEAELTLLRERLAEGGMVVTELAPDAHDSAMSYLQALPHAAVLGFLGALAGSPLDLGTLMRIAPPPARTLVALASRILAAPPEIYWDIQRANAEGGARRGELAEALARLDTTVTEGDAEAFRADLATAARRLGTYAQTGAEECQAVFARLQGPSERPGQPGESHPEKPGERGEK</sequence>
<protein>
    <recommendedName>
        <fullName evidence="4">Prephenate/arogenate dehydrogenase domain-containing protein</fullName>
    </recommendedName>
</protein>
<name>A0A1E7L4Y4_9ACTN</name>
<dbReference type="RefSeq" id="WP_171908678.1">
    <property type="nucleotide sequence ID" value="NZ_LJGW01000237.1"/>
</dbReference>
<dbReference type="EMBL" id="LJGW01000237">
    <property type="protein sequence ID" value="OEV11234.1"/>
    <property type="molecule type" value="Genomic_DNA"/>
</dbReference>
<comment type="similarity">
    <text evidence="1">Belongs to the prephenate/arogenate dehydrogenase family.</text>
</comment>
<evidence type="ECO:0000259" key="4">
    <source>
        <dbReference type="PROSITE" id="PS51176"/>
    </source>
</evidence>
<dbReference type="Gene3D" id="1.10.3660.10">
    <property type="entry name" value="6-phosphogluconate dehydrogenase C-terminal like domain"/>
    <property type="match status" value="1"/>
</dbReference>
<feature type="region of interest" description="Disordered" evidence="3">
    <location>
        <begin position="309"/>
        <end position="334"/>
    </location>
</feature>
<dbReference type="AlphaFoldDB" id="A0A1E7L4Y4"/>
<dbReference type="GO" id="GO:0008977">
    <property type="term" value="F:prephenate dehydrogenase (NAD+) activity"/>
    <property type="evidence" value="ECO:0007669"/>
    <property type="project" value="InterPro"/>
</dbReference>
<evidence type="ECO:0000313" key="5">
    <source>
        <dbReference type="EMBL" id="OEV11234.1"/>
    </source>
</evidence>